<evidence type="ECO:0000256" key="1">
    <source>
        <dbReference type="SAM" id="Phobius"/>
    </source>
</evidence>
<gene>
    <name evidence="2" type="ORF">ACFO0R_22395</name>
</gene>
<keyword evidence="1" id="KW-0812">Transmembrane</keyword>
<reference evidence="3" key="1">
    <citation type="journal article" date="2019" name="Int. J. Syst. Evol. Microbiol.">
        <title>The Global Catalogue of Microorganisms (GCM) 10K type strain sequencing project: providing services to taxonomists for standard genome sequencing and annotation.</title>
        <authorList>
            <consortium name="The Broad Institute Genomics Platform"/>
            <consortium name="The Broad Institute Genome Sequencing Center for Infectious Disease"/>
            <person name="Wu L."/>
            <person name="Ma J."/>
        </authorList>
    </citation>
    <scope>NUCLEOTIDE SEQUENCE [LARGE SCALE GENOMIC DNA]</scope>
    <source>
        <strain evidence="3">CGMCC 4.7608</strain>
    </source>
</reference>
<comment type="caution">
    <text evidence="2">The sequence shown here is derived from an EMBL/GenBank/DDBJ whole genome shotgun (WGS) entry which is preliminary data.</text>
</comment>
<accession>A0ABV8ZYC0</accession>
<keyword evidence="1" id="KW-0472">Membrane</keyword>
<protein>
    <recommendedName>
        <fullName evidence="4">Type VI secretion system protein ImpL</fullName>
    </recommendedName>
</protein>
<feature type="transmembrane region" description="Helical" evidence="1">
    <location>
        <begin position="53"/>
        <end position="74"/>
    </location>
</feature>
<keyword evidence="3" id="KW-1185">Reference proteome</keyword>
<proteinExistence type="predicted"/>
<dbReference type="Proteomes" id="UP001595999">
    <property type="component" value="Unassembled WGS sequence"/>
</dbReference>
<evidence type="ECO:0000313" key="2">
    <source>
        <dbReference type="EMBL" id="MFC4492370.1"/>
    </source>
</evidence>
<evidence type="ECO:0000313" key="3">
    <source>
        <dbReference type="Proteomes" id="UP001595999"/>
    </source>
</evidence>
<dbReference type="RefSeq" id="WP_231464273.1">
    <property type="nucleotide sequence ID" value="NZ_JAJOHW010000129.1"/>
</dbReference>
<name>A0ABV8ZYC0_9NEIS</name>
<keyword evidence="1" id="KW-1133">Transmembrane helix</keyword>
<organism evidence="2 3">
    <name type="scientific">Chromobacterium aquaticum</name>
    <dbReference type="NCBI Taxonomy" id="467180"/>
    <lineage>
        <taxon>Bacteria</taxon>
        <taxon>Pseudomonadati</taxon>
        <taxon>Pseudomonadota</taxon>
        <taxon>Betaproteobacteria</taxon>
        <taxon>Neisseriales</taxon>
        <taxon>Chromobacteriaceae</taxon>
        <taxon>Chromobacterium</taxon>
    </lineage>
</organism>
<sequence length="398" mass="44220">MAWPLPQLSRPDWPQPPSPARWLTLLLAAFAIGLTATSLLWPRASLGQGWRFWGWALLMPWLAWLMLWGLRYYLFETERENIRAEHQAQDELRAGWVQWARAALPVTAVSVLHPQERPLNGALSGQNGPHQDQALALDALLPGKPLPQRLLALLDQLLTPELRQALARLDRCQLLLCAPARHAESWRSLCCSRLADFPAGQAWQTESRDLDPEQTRAWLLAAHGGADGEGRLRQPALLLAAHLHSELALDTSAPAQCELGFALLLQPDAAQPLAYLPRPMPTDATQMMADFATLQEIQLSDADAPRGWHSQLDRTALAAWGRIAELPALQWLKSQPPRCHALDSWLGQTGAWGYPLQLALLCQLRLPGTQVLAWQQQESCWIQAIINSPPSGSMEKAA</sequence>
<dbReference type="EMBL" id="JBHSEK010000027">
    <property type="protein sequence ID" value="MFC4492370.1"/>
    <property type="molecule type" value="Genomic_DNA"/>
</dbReference>
<evidence type="ECO:0008006" key="4">
    <source>
        <dbReference type="Google" id="ProtNLM"/>
    </source>
</evidence>
<feature type="transmembrane region" description="Helical" evidence="1">
    <location>
        <begin position="20"/>
        <end position="41"/>
    </location>
</feature>